<keyword evidence="1" id="KW-0805">Transcription regulation</keyword>
<dbReference type="SMART" id="SM00354">
    <property type="entry name" value="HTH_LACI"/>
    <property type="match status" value="1"/>
</dbReference>
<dbReference type="InterPro" id="IPR000843">
    <property type="entry name" value="HTH_LacI"/>
</dbReference>
<dbReference type="Proteomes" id="UP000017052">
    <property type="component" value="Unassembled WGS sequence"/>
</dbReference>
<dbReference type="RefSeq" id="WP_021798885.1">
    <property type="nucleotide sequence ID" value="NZ_ACVN02000325.1"/>
</dbReference>
<comment type="caution">
    <text evidence="5">The sequence shown here is derived from an EMBL/GenBank/DDBJ whole genome shotgun (WGS) entry which is preliminary data.</text>
</comment>
<dbReference type="InterPro" id="IPR010982">
    <property type="entry name" value="Lambda_DNA-bd_dom_sf"/>
</dbReference>
<dbReference type="AlphaFoldDB" id="U2PZJ2"/>
<dbReference type="SUPFAM" id="SSF47413">
    <property type="entry name" value="lambda repressor-like DNA-binding domains"/>
    <property type="match status" value="1"/>
</dbReference>
<dbReference type="CDD" id="cd01392">
    <property type="entry name" value="HTH_LacI"/>
    <property type="match status" value="1"/>
</dbReference>
<evidence type="ECO:0000313" key="6">
    <source>
        <dbReference type="Proteomes" id="UP000017052"/>
    </source>
</evidence>
<feature type="domain" description="HTH lacI-type" evidence="4">
    <location>
        <begin position="9"/>
        <end position="63"/>
    </location>
</feature>
<dbReference type="GO" id="GO:0000976">
    <property type="term" value="F:transcription cis-regulatory region binding"/>
    <property type="evidence" value="ECO:0007669"/>
    <property type="project" value="TreeGrafter"/>
</dbReference>
<keyword evidence="2" id="KW-0238">DNA-binding</keyword>
<accession>U2PZJ2</accession>
<dbReference type="InterPro" id="IPR046335">
    <property type="entry name" value="LacI/GalR-like_sensor"/>
</dbReference>
<reference evidence="5" key="1">
    <citation type="submission" date="2013-08" db="EMBL/GenBank/DDBJ databases">
        <authorList>
            <person name="Durkin A.S."/>
            <person name="Haft D.R."/>
            <person name="McCorrison J."/>
            <person name="Torralba M."/>
            <person name="Gillis M."/>
            <person name="Haft D.H."/>
            <person name="Methe B."/>
            <person name="Sutton G."/>
            <person name="Nelson K.E."/>
        </authorList>
    </citation>
    <scope>NUCLEOTIDE SEQUENCE [LARGE SCALE GENOMIC DNA]</scope>
    <source>
        <strain evidence="5">F0233</strain>
    </source>
</reference>
<keyword evidence="6" id="KW-1185">Reference proteome</keyword>
<evidence type="ECO:0000256" key="1">
    <source>
        <dbReference type="ARBA" id="ARBA00023015"/>
    </source>
</evidence>
<name>U2PZJ2_9ACTN</name>
<sequence>MTEPTARQVGIKDVAARAGVSVGTVSNVLNHPGAVSQERRRAVESAIRELGYVPNHAARQLKVGLSTMLGLVIVEACNPYYGTIGLGAEQAAARAGLGLFSASSEQNAEREADYLHRFEQQRARGILLAPVGIELQTAREVADRGTPVVLLDADDPHFCRVGVDDYVGGRLAAQHLIDLGRRRIAVVGEPSRHPQVVRRHYGALAAAEERPRVRIDFLSTRDMTILEGRRIGELLAARPRTERPDALFATNDLLAIGLLQALTMARTFRIPEDIAIIGYDDIDFCTNAVVALSSVAQPAPRIGATGVELVEEELEETVGHEHRRVLLPPTLMARASTLGE</sequence>
<dbReference type="Pfam" id="PF00356">
    <property type="entry name" value="LacI"/>
    <property type="match status" value="1"/>
</dbReference>
<gene>
    <name evidence="5" type="ORF">HMPREF0682_1196</name>
</gene>
<dbReference type="Gene3D" id="3.40.50.2300">
    <property type="match status" value="2"/>
</dbReference>
<evidence type="ECO:0000259" key="4">
    <source>
        <dbReference type="PROSITE" id="PS50932"/>
    </source>
</evidence>
<dbReference type="EMBL" id="ACVN02000325">
    <property type="protein sequence ID" value="ERK49486.1"/>
    <property type="molecule type" value="Genomic_DNA"/>
</dbReference>
<evidence type="ECO:0000313" key="5">
    <source>
        <dbReference type="EMBL" id="ERK49486.1"/>
    </source>
</evidence>
<proteinExistence type="predicted"/>
<dbReference type="Gene3D" id="1.10.260.40">
    <property type="entry name" value="lambda repressor-like DNA-binding domains"/>
    <property type="match status" value="1"/>
</dbReference>
<organism evidence="5 6">
    <name type="scientific">Propionibacterium acidifaciens F0233</name>
    <dbReference type="NCBI Taxonomy" id="553198"/>
    <lineage>
        <taxon>Bacteria</taxon>
        <taxon>Bacillati</taxon>
        <taxon>Actinomycetota</taxon>
        <taxon>Actinomycetes</taxon>
        <taxon>Propionibacteriales</taxon>
        <taxon>Propionibacteriaceae</taxon>
        <taxon>Propionibacterium</taxon>
    </lineage>
</organism>
<dbReference type="PROSITE" id="PS50932">
    <property type="entry name" value="HTH_LACI_2"/>
    <property type="match status" value="1"/>
</dbReference>
<dbReference type="GeneID" id="95359376"/>
<evidence type="ECO:0000256" key="3">
    <source>
        <dbReference type="ARBA" id="ARBA00023163"/>
    </source>
</evidence>
<protein>
    <submittedName>
        <fullName evidence="5">Small molecule-binding regulator domain protein</fullName>
    </submittedName>
</protein>
<dbReference type="PANTHER" id="PTHR30146">
    <property type="entry name" value="LACI-RELATED TRANSCRIPTIONAL REPRESSOR"/>
    <property type="match status" value="1"/>
</dbReference>
<evidence type="ECO:0000256" key="2">
    <source>
        <dbReference type="ARBA" id="ARBA00023125"/>
    </source>
</evidence>
<dbReference type="SUPFAM" id="SSF53822">
    <property type="entry name" value="Periplasmic binding protein-like I"/>
    <property type="match status" value="1"/>
</dbReference>
<keyword evidence="3" id="KW-0804">Transcription</keyword>
<dbReference type="InterPro" id="IPR028082">
    <property type="entry name" value="Peripla_BP_I"/>
</dbReference>
<dbReference type="GO" id="GO:0003700">
    <property type="term" value="F:DNA-binding transcription factor activity"/>
    <property type="evidence" value="ECO:0007669"/>
    <property type="project" value="TreeGrafter"/>
</dbReference>
<dbReference type="Pfam" id="PF13377">
    <property type="entry name" value="Peripla_BP_3"/>
    <property type="match status" value="1"/>
</dbReference>
<dbReference type="PROSITE" id="PS00356">
    <property type="entry name" value="HTH_LACI_1"/>
    <property type="match status" value="1"/>
</dbReference>
<dbReference type="PANTHER" id="PTHR30146:SF109">
    <property type="entry name" value="HTH-TYPE TRANSCRIPTIONAL REGULATOR GALS"/>
    <property type="match status" value="1"/>
</dbReference>